<gene>
    <name evidence="1" type="ORF">CYLTODRAFT_493492</name>
</gene>
<organism evidence="1 2">
    <name type="scientific">Cylindrobasidium torrendii FP15055 ss-10</name>
    <dbReference type="NCBI Taxonomy" id="1314674"/>
    <lineage>
        <taxon>Eukaryota</taxon>
        <taxon>Fungi</taxon>
        <taxon>Dikarya</taxon>
        <taxon>Basidiomycota</taxon>
        <taxon>Agaricomycotina</taxon>
        <taxon>Agaricomycetes</taxon>
        <taxon>Agaricomycetidae</taxon>
        <taxon>Agaricales</taxon>
        <taxon>Marasmiineae</taxon>
        <taxon>Physalacriaceae</taxon>
        <taxon>Cylindrobasidium</taxon>
    </lineage>
</organism>
<reference evidence="1 2" key="1">
    <citation type="journal article" date="2015" name="Fungal Genet. Biol.">
        <title>Evolution of novel wood decay mechanisms in Agaricales revealed by the genome sequences of Fistulina hepatica and Cylindrobasidium torrendii.</title>
        <authorList>
            <person name="Floudas D."/>
            <person name="Held B.W."/>
            <person name="Riley R."/>
            <person name="Nagy L.G."/>
            <person name="Koehler G."/>
            <person name="Ransdell A.S."/>
            <person name="Younus H."/>
            <person name="Chow J."/>
            <person name="Chiniquy J."/>
            <person name="Lipzen A."/>
            <person name="Tritt A."/>
            <person name="Sun H."/>
            <person name="Haridas S."/>
            <person name="LaButti K."/>
            <person name="Ohm R.A."/>
            <person name="Kues U."/>
            <person name="Blanchette R.A."/>
            <person name="Grigoriev I.V."/>
            <person name="Minto R.E."/>
            <person name="Hibbett D.S."/>
        </authorList>
    </citation>
    <scope>NUCLEOTIDE SEQUENCE [LARGE SCALE GENOMIC DNA]</scope>
    <source>
        <strain evidence="1 2">FP15055 ss-10</strain>
    </source>
</reference>
<keyword evidence="2" id="KW-1185">Reference proteome</keyword>
<accession>A0A0D7B035</accession>
<dbReference type="OrthoDB" id="2892218at2759"/>
<dbReference type="Proteomes" id="UP000054007">
    <property type="component" value="Unassembled WGS sequence"/>
</dbReference>
<sequence>MPSNSYLRTLIELYEYNYSPSLDERRHINQLDTAQISICTGAGSKWLKDAPIFTKDPRSGLVTTHHSPYTTLPNFSLQSVHLSLVAQNCARFVLQASAARDYLLVADLIHMRKTVDPGPSFENPS</sequence>
<protein>
    <submittedName>
        <fullName evidence="1">Uncharacterized protein</fullName>
    </submittedName>
</protein>
<name>A0A0D7B035_9AGAR</name>
<dbReference type="AlphaFoldDB" id="A0A0D7B035"/>
<evidence type="ECO:0000313" key="2">
    <source>
        <dbReference type="Proteomes" id="UP000054007"/>
    </source>
</evidence>
<evidence type="ECO:0000313" key="1">
    <source>
        <dbReference type="EMBL" id="KIY63988.1"/>
    </source>
</evidence>
<proteinExistence type="predicted"/>
<dbReference type="EMBL" id="KN880660">
    <property type="protein sequence ID" value="KIY63988.1"/>
    <property type="molecule type" value="Genomic_DNA"/>
</dbReference>